<dbReference type="InterPro" id="IPR032816">
    <property type="entry name" value="VTT_dom"/>
</dbReference>
<protein>
    <recommendedName>
        <fullName evidence="7">VTT domain-containing protein</fullName>
    </recommendedName>
</protein>
<evidence type="ECO:0000256" key="4">
    <source>
        <dbReference type="ARBA" id="ARBA00023136"/>
    </source>
</evidence>
<dbReference type="Pfam" id="PF09335">
    <property type="entry name" value="VTT_dom"/>
    <property type="match status" value="1"/>
</dbReference>
<dbReference type="CTD" id="9810513"/>
<dbReference type="EMBL" id="WUAV01000005">
    <property type="protein sequence ID" value="KAF1751080.1"/>
    <property type="molecule type" value="Genomic_DNA"/>
</dbReference>
<name>A0A6A5G7R1_CAERE</name>
<evidence type="ECO:0000259" key="7">
    <source>
        <dbReference type="Pfam" id="PF09335"/>
    </source>
</evidence>
<proteinExistence type="inferred from homology"/>
<evidence type="ECO:0000313" key="8">
    <source>
        <dbReference type="EMBL" id="KAF1751080.1"/>
    </source>
</evidence>
<evidence type="ECO:0000256" key="1">
    <source>
        <dbReference type="ARBA" id="ARBA00004141"/>
    </source>
</evidence>
<evidence type="ECO:0000256" key="5">
    <source>
        <dbReference type="ARBA" id="ARBA00025797"/>
    </source>
</evidence>
<evidence type="ECO:0000256" key="6">
    <source>
        <dbReference type="SAM" id="Phobius"/>
    </source>
</evidence>
<dbReference type="KEGG" id="crq:GCK72_017632"/>
<sequence length="358" mass="40567">MTRLFILPAIFGISSLSLWYMICSAPGWPESEGGVFEIPKQFDNFTVLADKFRAYKEDHFGYITTLFICAYLYKQTFAIPGSFLLNVIAGVVYDLWSGFILCCCLTTLGSTLCYLFSELFGREYVFYYFGQKLTYLQQKIDDNSNRLLPFLLFARMFPISPSWLLNIVAPFLNIPLPIFVVSALFGLAPYNFICVQAGYILRDLRSWDDVFSTTTMLKLFSFALIPLAYAIYIRPRANKHQIVHNVGDNRQPCSPQLLVLPHCLTSSPSTIHDCVSQIIPDSTRETLRLQMTMLFSNFGEIAGHSIVISVKTLDYCIENLYKNIATPLAFVMSSFAFAFRALKVEYKLLANGPLAPVV</sequence>
<accession>A0A6A5G7R1</accession>
<gene>
    <name evidence="8" type="ORF">GCK72_017632</name>
</gene>
<reference evidence="8 9" key="1">
    <citation type="submission" date="2019-12" db="EMBL/GenBank/DDBJ databases">
        <title>Chromosome-level assembly of the Caenorhabditis remanei genome.</title>
        <authorList>
            <person name="Teterina A.A."/>
            <person name="Willis J.H."/>
            <person name="Phillips P.C."/>
        </authorList>
    </citation>
    <scope>NUCLEOTIDE SEQUENCE [LARGE SCALE GENOMIC DNA]</scope>
    <source>
        <strain evidence="8 9">PX506</strain>
        <tissue evidence="8">Whole organism</tissue>
    </source>
</reference>
<feature type="transmembrane region" description="Helical" evidence="6">
    <location>
        <begin position="95"/>
        <end position="116"/>
    </location>
</feature>
<comment type="subcellular location">
    <subcellularLocation>
        <location evidence="1">Membrane</location>
        <topology evidence="1">Multi-pass membrane protein</topology>
    </subcellularLocation>
</comment>
<evidence type="ECO:0000256" key="3">
    <source>
        <dbReference type="ARBA" id="ARBA00022989"/>
    </source>
</evidence>
<feature type="transmembrane region" description="Helical" evidence="6">
    <location>
        <begin position="163"/>
        <end position="190"/>
    </location>
</feature>
<dbReference type="InterPro" id="IPR045014">
    <property type="entry name" value="TM41A/B"/>
</dbReference>
<keyword evidence="3 6" id="KW-1133">Transmembrane helix</keyword>
<feature type="domain" description="VTT" evidence="7">
    <location>
        <begin position="79"/>
        <end position="199"/>
    </location>
</feature>
<dbReference type="AlphaFoldDB" id="A0A6A5G7R1"/>
<dbReference type="GO" id="GO:0016020">
    <property type="term" value="C:membrane"/>
    <property type="evidence" value="ECO:0007669"/>
    <property type="project" value="UniProtKB-SubCell"/>
</dbReference>
<dbReference type="Proteomes" id="UP000483820">
    <property type="component" value="Chromosome V"/>
</dbReference>
<dbReference type="GeneID" id="9810513"/>
<keyword evidence="4 6" id="KW-0472">Membrane</keyword>
<dbReference type="PANTHER" id="PTHR43220">
    <property type="match status" value="1"/>
</dbReference>
<dbReference type="RefSeq" id="XP_053581092.1">
    <property type="nucleotide sequence ID" value="XM_053732179.1"/>
</dbReference>
<feature type="transmembrane region" description="Helical" evidence="6">
    <location>
        <begin position="210"/>
        <end position="232"/>
    </location>
</feature>
<comment type="similarity">
    <text evidence="5">Belongs to the TMEM41 family.</text>
</comment>
<feature type="transmembrane region" description="Helical" evidence="6">
    <location>
        <begin position="60"/>
        <end position="83"/>
    </location>
</feature>
<keyword evidence="2 6" id="KW-0812">Transmembrane</keyword>
<evidence type="ECO:0000256" key="2">
    <source>
        <dbReference type="ARBA" id="ARBA00022692"/>
    </source>
</evidence>
<comment type="caution">
    <text evidence="8">The sequence shown here is derived from an EMBL/GenBank/DDBJ whole genome shotgun (WGS) entry which is preliminary data.</text>
</comment>
<evidence type="ECO:0000313" key="9">
    <source>
        <dbReference type="Proteomes" id="UP000483820"/>
    </source>
</evidence>
<organism evidence="8 9">
    <name type="scientific">Caenorhabditis remanei</name>
    <name type="common">Caenorhabditis vulgaris</name>
    <dbReference type="NCBI Taxonomy" id="31234"/>
    <lineage>
        <taxon>Eukaryota</taxon>
        <taxon>Metazoa</taxon>
        <taxon>Ecdysozoa</taxon>
        <taxon>Nematoda</taxon>
        <taxon>Chromadorea</taxon>
        <taxon>Rhabditida</taxon>
        <taxon>Rhabditina</taxon>
        <taxon>Rhabditomorpha</taxon>
        <taxon>Rhabditoidea</taxon>
        <taxon>Rhabditidae</taxon>
        <taxon>Peloderinae</taxon>
        <taxon>Caenorhabditis</taxon>
    </lineage>
</organism>
<dbReference type="PANTHER" id="PTHR43220:SF20">
    <property type="entry name" value="TRANSMEMBRANE PROTEIN 41A"/>
    <property type="match status" value="1"/>
</dbReference>
<feature type="transmembrane region" description="Helical" evidence="6">
    <location>
        <begin position="6"/>
        <end position="23"/>
    </location>
</feature>